<organism evidence="1 2">
    <name type="scientific">Malus domestica</name>
    <name type="common">Apple</name>
    <name type="synonym">Pyrus malus</name>
    <dbReference type="NCBI Taxonomy" id="3750"/>
    <lineage>
        <taxon>Eukaryota</taxon>
        <taxon>Viridiplantae</taxon>
        <taxon>Streptophyta</taxon>
        <taxon>Embryophyta</taxon>
        <taxon>Tracheophyta</taxon>
        <taxon>Spermatophyta</taxon>
        <taxon>Magnoliopsida</taxon>
        <taxon>eudicotyledons</taxon>
        <taxon>Gunneridae</taxon>
        <taxon>Pentapetalae</taxon>
        <taxon>rosids</taxon>
        <taxon>fabids</taxon>
        <taxon>Rosales</taxon>
        <taxon>Rosaceae</taxon>
        <taxon>Amygdaloideae</taxon>
        <taxon>Maleae</taxon>
        <taxon>Malus</taxon>
    </lineage>
</organism>
<evidence type="ECO:0000313" key="2">
    <source>
        <dbReference type="Proteomes" id="UP000290289"/>
    </source>
</evidence>
<dbReference type="Proteomes" id="UP000290289">
    <property type="component" value="Chromosome 8"/>
</dbReference>
<dbReference type="PANTHER" id="PTHR47074">
    <property type="entry name" value="BNAC02G40300D PROTEIN"/>
    <property type="match status" value="1"/>
</dbReference>
<comment type="caution">
    <text evidence="1">The sequence shown here is derived from an EMBL/GenBank/DDBJ whole genome shotgun (WGS) entry which is preliminary data.</text>
</comment>
<name>A0A498JAM8_MALDO</name>
<accession>A0A498JAM8</accession>
<reference evidence="1 2" key="1">
    <citation type="submission" date="2018-10" db="EMBL/GenBank/DDBJ databases">
        <title>A high-quality apple genome assembly.</title>
        <authorList>
            <person name="Hu J."/>
        </authorList>
    </citation>
    <scope>NUCLEOTIDE SEQUENCE [LARGE SCALE GENOMIC DNA]</scope>
    <source>
        <strain evidence="2">cv. HFTH1</strain>
        <tissue evidence="1">Young leaf</tissue>
    </source>
</reference>
<proteinExistence type="predicted"/>
<protein>
    <submittedName>
        <fullName evidence="1">Uncharacterized protein</fullName>
    </submittedName>
</protein>
<dbReference type="EMBL" id="RDQH01000334">
    <property type="protein sequence ID" value="RXH91184.1"/>
    <property type="molecule type" value="Genomic_DNA"/>
</dbReference>
<sequence length="257" mass="28891">MKRRIIRHDDCLLCGCYPETIVHVLRDSFMASAILGSRTHNSHNLSLRDWISQLARTASKKTFDLILILIRAGAEGVQVVLPHRAPKSEGNDVLWIGKTTTPRELVVNAEGWLQSYKQWHSPTKRSHGVAKQRWSSPNLGANFDGAWDERTRRGGIGVIVRDDAGDFCGCSFRCRRTCIRTITGPTFGGRRAVLFIQSLFPEGREVISEVKLNFVPREANNVAHSLARSGIGRQAEVSWFKELPDIIMDTLQEDKAE</sequence>
<keyword evidence="2" id="KW-1185">Reference proteome</keyword>
<dbReference type="InterPro" id="IPR052929">
    <property type="entry name" value="RNase_H-like_EbsB-rel"/>
</dbReference>
<gene>
    <name evidence="1" type="ORF">DVH24_020207</name>
</gene>
<evidence type="ECO:0000313" key="1">
    <source>
        <dbReference type="EMBL" id="RXH91184.1"/>
    </source>
</evidence>
<dbReference type="AlphaFoldDB" id="A0A498JAM8"/>
<dbReference type="PANTHER" id="PTHR47074:SF11">
    <property type="entry name" value="REVERSE TRANSCRIPTASE-LIKE PROTEIN"/>
    <property type="match status" value="1"/>
</dbReference>